<organism evidence="1 2">
    <name type="scientific">Pleurotus cornucopiae</name>
    <name type="common">Cornucopia mushroom</name>
    <dbReference type="NCBI Taxonomy" id="5321"/>
    <lineage>
        <taxon>Eukaryota</taxon>
        <taxon>Fungi</taxon>
        <taxon>Dikarya</taxon>
        <taxon>Basidiomycota</taxon>
        <taxon>Agaricomycotina</taxon>
        <taxon>Agaricomycetes</taxon>
        <taxon>Agaricomycetidae</taxon>
        <taxon>Agaricales</taxon>
        <taxon>Pleurotineae</taxon>
        <taxon>Pleurotaceae</taxon>
        <taxon>Pleurotus</taxon>
    </lineage>
</organism>
<protein>
    <submittedName>
        <fullName evidence="1">Uncharacterized protein</fullName>
    </submittedName>
</protein>
<reference evidence="1 2" key="1">
    <citation type="journal article" date="2021" name="Appl. Environ. Microbiol.">
        <title>Genetic linkage and physical mapping for an oyster mushroom Pleurotus cornucopiae and QTL analysis for the trait cap color.</title>
        <authorList>
            <person name="Zhang Y."/>
            <person name="Gao W."/>
            <person name="Sonnenberg A."/>
            <person name="Chen Q."/>
            <person name="Zhang J."/>
            <person name="Huang C."/>
        </authorList>
    </citation>
    <scope>NUCLEOTIDE SEQUENCE [LARGE SCALE GENOMIC DNA]</scope>
    <source>
        <strain evidence="1">CCMSSC00406</strain>
    </source>
</reference>
<keyword evidence="2" id="KW-1185">Reference proteome</keyword>
<name>A0ACB7IWK5_PLECO</name>
<proteinExistence type="predicted"/>
<dbReference type="EMBL" id="WQMT02000005">
    <property type="protein sequence ID" value="KAG9222608.1"/>
    <property type="molecule type" value="Genomic_DNA"/>
</dbReference>
<evidence type="ECO:0000313" key="2">
    <source>
        <dbReference type="Proteomes" id="UP000824881"/>
    </source>
</evidence>
<gene>
    <name evidence="1" type="ORF">CCMSSC00406_0004522</name>
</gene>
<sequence length="1482" mass="164459">MSSNSVVSDVLSALHSIAHTKRNTPHRQDSTAGSSFLRRRDSTISVASSVKSTTSIASIKSIARSLFRHKQEDMEPVTKGKGKGKGKGKKRGSVHNPVNAEQAAIAARAAENNKFYQSQSPITVVLRDPVVLEKLLEGILDSTAGKRMVSRLARTCKAFSEPALNVLWRDLYSFIPLIGMFPSPLLRRPKKPGLGLTKVPEQADWEKVTLYGDKVRRITYEESANNVSTTVFPIFEEYRPRTYLLPGLRHLTWRAETPVGLDRCLMFLNPELQTLNLEIGTRFPQLSSFLKDVSDRTHLTSFSFASPTPLPDDFTELLAPQTDLRRVNLVAPGALSPGAGRWLGALPHLRSLQLDLTGRSVIAVEGFFDMMRPRSGDSTPDSIGSIDSGVFSADELDFSEIRKSALRLTGDLHSKGAFAKLRQLQLTGEVSNMAVFLKHLSSRLAHLELAIEDPPDRADWQDLCAVLCEHFGRSLHSLKITATGGSKFADLVRSTTKLASGGTHLTLEFLSALPALRRLEIDLPESTIFHAADLSHLAAVCPGLEELRLCPTAIFPSQTGAPKITLEDIAPLLRACKNLHTLSVVVNAQGGSQQVLHQRDVSSASLQRLHVGHSWIQDPLQVAILLSHFASRCDTLRWFHERNRPGYVEANDLGWQKVAEALPFLQDVREMERQAVVVSVVTQEPEKPETDEKGVDATVSTRNQGVSVRPITFELSVQASPTLVEACVEAIVEQVSTSVDATTPTSEASVDAVVETSESSVDAVVSTVEIAIDAVPEVEVLPEVDSAPEVKPATIPEDVANVGVVPSPTSPTSPTSVSNHIDPSAFTLSKVVEALFSSSSHNDTAASDPQPTPSEKNYARPSSYDLFFYATSALIYYPLFIPLKILDMSMSALHRKGRTSNEEEMSEKQLTSDPAPNYDDTPMDSMPGVMTPPQVVEIHEPLTYNASKSEKVNEQPPAAEVERKSSMSGEVLVGKWIRQGLPLNQTSAKITATRVGLSRSLKVPQYIMSDNRKQEKDFSPEVDALLPEAEKLVKAGKLQEGLDKLFVLEKQTRNAADLASTSRLVSAIVQHCYSARDYALLNSSISILAKKHGQLKGAVQTMTEKVMQWLDEIKTREGVDKWLELLETLRGVTEGKIYLETPRARVTLLLSHHHEVLSNDPKATPENAKKSLRTAAELLSELQVETYSSMERREKTEFILEQMRLLVAVARQKDAEAGQEGKDSLSGGDPEWTKVRVGGRKINEEFLKEEENEDLKLKFYDLMIQHALHQSSYLDVAKYYQKVWETPSIKEDVTDKGRIALEHITYYVVLAPHNNEQAGMLHGLYIDPALKPLELHYNLVKSFHTHELMRWPGIELLYGSFLRQTPVFSQEKRWEDLHTRVIEHNIRIIAEYYSRITIPRLMSLLDLTAQQTEETLSRLVVSGTIWARIDRPAGIINFRAKRTAEDVMNDWSSDMQRLLGLVEKTWMGMNAAQAAQSRVVKS</sequence>
<comment type="caution">
    <text evidence="1">The sequence shown here is derived from an EMBL/GenBank/DDBJ whole genome shotgun (WGS) entry which is preliminary data.</text>
</comment>
<evidence type="ECO:0000313" key="1">
    <source>
        <dbReference type="EMBL" id="KAG9222608.1"/>
    </source>
</evidence>
<accession>A0ACB7IWK5</accession>
<dbReference type="Proteomes" id="UP000824881">
    <property type="component" value="Unassembled WGS sequence"/>
</dbReference>